<dbReference type="AlphaFoldDB" id="A0A642USU7"/>
<dbReference type="VEuPathDB" id="FungiDB:TRICI_005407"/>
<dbReference type="InterPro" id="IPR043837">
    <property type="entry name" value="Mtf2-like_C"/>
</dbReference>
<dbReference type="Proteomes" id="UP000761534">
    <property type="component" value="Unassembled WGS sequence"/>
</dbReference>
<evidence type="ECO:0000259" key="1">
    <source>
        <dbReference type="Pfam" id="PF19189"/>
    </source>
</evidence>
<feature type="domain" description="Mtf2-like C-terminal" evidence="1">
    <location>
        <begin position="150"/>
        <end position="338"/>
    </location>
</feature>
<dbReference type="InterPro" id="IPR040009">
    <property type="entry name" value="Mtf2/C5D6.12-like"/>
</dbReference>
<dbReference type="EMBL" id="SWFS01000425">
    <property type="protein sequence ID" value="KAA8904710.1"/>
    <property type="molecule type" value="Genomic_DNA"/>
</dbReference>
<dbReference type="GO" id="GO:0005739">
    <property type="term" value="C:mitochondrion"/>
    <property type="evidence" value="ECO:0007669"/>
    <property type="project" value="InterPro"/>
</dbReference>
<dbReference type="OrthoDB" id="4096061at2759"/>
<name>A0A642USU7_9ASCO</name>
<keyword evidence="3" id="KW-1185">Reference proteome</keyword>
<proteinExistence type="predicted"/>
<accession>A0A642USU7</accession>
<comment type="caution">
    <text evidence="2">The sequence shown here is derived from an EMBL/GenBank/DDBJ whole genome shotgun (WGS) entry which is preliminary data.</text>
</comment>
<dbReference type="PANTHER" id="PTHR39468:SF1">
    <property type="entry name" value="MTF2-LIKE C-TERMINAL DOMAIN-CONTAINING PROTEIN"/>
    <property type="match status" value="1"/>
</dbReference>
<evidence type="ECO:0000313" key="2">
    <source>
        <dbReference type="EMBL" id="KAA8904710.1"/>
    </source>
</evidence>
<protein>
    <recommendedName>
        <fullName evidence="1">Mtf2-like C-terminal domain-containing protein</fullName>
    </recommendedName>
</protein>
<reference evidence="2" key="1">
    <citation type="journal article" date="2019" name="G3 (Bethesda)">
        <title>Genome Assemblies of Two Rare Opportunistic Yeast Pathogens: Diutina rugosa (syn. Candida rugosa) and Trichomonascus ciferrii (syn. Candida ciferrii).</title>
        <authorList>
            <person name="Mixao V."/>
            <person name="Saus E."/>
            <person name="Hansen A.P."/>
            <person name="Lass-Florl C."/>
            <person name="Gabaldon T."/>
        </authorList>
    </citation>
    <scope>NUCLEOTIDE SEQUENCE</scope>
    <source>
        <strain evidence="2">CBS 4856</strain>
    </source>
</reference>
<evidence type="ECO:0000313" key="3">
    <source>
        <dbReference type="Proteomes" id="UP000761534"/>
    </source>
</evidence>
<organism evidence="2 3">
    <name type="scientific">Trichomonascus ciferrii</name>
    <dbReference type="NCBI Taxonomy" id="44093"/>
    <lineage>
        <taxon>Eukaryota</taxon>
        <taxon>Fungi</taxon>
        <taxon>Dikarya</taxon>
        <taxon>Ascomycota</taxon>
        <taxon>Saccharomycotina</taxon>
        <taxon>Dipodascomycetes</taxon>
        <taxon>Dipodascales</taxon>
        <taxon>Trichomonascaceae</taxon>
        <taxon>Trichomonascus</taxon>
        <taxon>Trichomonascus ciferrii complex</taxon>
    </lineage>
</organism>
<sequence length="352" mass="40236">MKAVSKQWPVRLNGIRSFSDGQLLRIPRVQGSDDGKDRRVDPFHVHRQLDNGAGFSRSKKEQMIFTSLLESIFEQKTVGENKSAGKVQKMPQSLQMLFQQSLNPDKSAGSNDVQMEMVNEDLRKVPLSSSSLIHRMSGQTPLQVAKDEREQLTRQLGPVLQYISNLETDMDVQEYYMNNILNKVAISGPLENYEVDENTHIDPNAPPLTKKTVPIYLYHVLDTLDEAFHAPEQVITLFELSKRSGIDFYVSACTVDVYNKILQVRWKYYRDLYAVESLLSEMNVNAVLGNEETVKIIGKIHGDYLEAKYGVSDENLLTLWNKEDSKRLKNINQYRMRIISSSSDDDLLQLSI</sequence>
<dbReference type="Pfam" id="PF19189">
    <property type="entry name" value="Mtf2"/>
    <property type="match status" value="1"/>
</dbReference>
<dbReference type="PANTHER" id="PTHR39468">
    <property type="entry name" value="CHROMOSOME 7, WHOLE GENOME SHOTGUN SEQUENCE"/>
    <property type="match status" value="1"/>
</dbReference>
<gene>
    <name evidence="2" type="ORF">TRICI_005407</name>
</gene>